<keyword evidence="3" id="KW-1185">Reference proteome</keyword>
<dbReference type="GO" id="GO:0051920">
    <property type="term" value="F:peroxiredoxin activity"/>
    <property type="evidence" value="ECO:0007669"/>
    <property type="project" value="InterPro"/>
</dbReference>
<dbReference type="OrthoDB" id="9801400at2"/>
<dbReference type="PANTHER" id="PTHR33570:SF10">
    <property type="entry name" value="GAMMA-CARBOXYMUCONOLACTONE DECARBOXYLASE"/>
    <property type="match status" value="1"/>
</dbReference>
<dbReference type="PANTHER" id="PTHR33570">
    <property type="entry name" value="4-CARBOXYMUCONOLACTONE DECARBOXYLASE FAMILY PROTEIN"/>
    <property type="match status" value="1"/>
</dbReference>
<name>A0A0P1J5B1_9RHOB</name>
<dbReference type="SUPFAM" id="SSF69118">
    <property type="entry name" value="AhpD-like"/>
    <property type="match status" value="1"/>
</dbReference>
<evidence type="ECO:0000259" key="1">
    <source>
        <dbReference type="Pfam" id="PF02627"/>
    </source>
</evidence>
<reference evidence="3" key="1">
    <citation type="submission" date="2015-09" db="EMBL/GenBank/DDBJ databases">
        <authorList>
            <person name="Rodrigo-Torres Lidia"/>
            <person name="Arahal R.David."/>
        </authorList>
    </citation>
    <scope>NUCLEOTIDE SEQUENCE [LARGE SCALE GENOMIC DNA]</scope>
    <source>
        <strain evidence="3">CECT 5114</strain>
    </source>
</reference>
<dbReference type="InterPro" id="IPR003779">
    <property type="entry name" value="CMD-like"/>
</dbReference>
<dbReference type="Gene3D" id="1.20.1290.10">
    <property type="entry name" value="AhpD-like"/>
    <property type="match status" value="1"/>
</dbReference>
<accession>A0A0P1J5B1</accession>
<organism evidence="2 3">
    <name type="scientific">Cognatishimia activa</name>
    <dbReference type="NCBI Taxonomy" id="1715691"/>
    <lineage>
        <taxon>Bacteria</taxon>
        <taxon>Pseudomonadati</taxon>
        <taxon>Pseudomonadota</taxon>
        <taxon>Alphaproteobacteria</taxon>
        <taxon>Rhodobacterales</taxon>
        <taxon>Paracoccaceae</taxon>
        <taxon>Cognatishimia</taxon>
    </lineage>
</organism>
<proteinExistence type="predicted"/>
<gene>
    <name evidence="2" type="ORF">TA5114_01240</name>
</gene>
<protein>
    <submittedName>
        <fullName evidence="2">4-carboxymuconolactone decarboxylase</fullName>
    </submittedName>
</protein>
<dbReference type="EMBL" id="CYUE01000012">
    <property type="protein sequence ID" value="CUK25441.1"/>
    <property type="molecule type" value="Genomic_DNA"/>
</dbReference>
<dbReference type="InterPro" id="IPR029032">
    <property type="entry name" value="AhpD-like"/>
</dbReference>
<dbReference type="RefSeq" id="WP_058314393.1">
    <property type="nucleotide sequence ID" value="NZ_CYTO01000024.1"/>
</dbReference>
<dbReference type="Pfam" id="PF02627">
    <property type="entry name" value="CMD"/>
    <property type="match status" value="1"/>
</dbReference>
<sequence length="135" mass="15042">MSDSKNPFEQMIQQYQDMAKSMNPALESFTPKGFEKLWPTMPKDMMEMFFGNTLNKDGLDAKTRLLLNLAALTVLGGQADAQIRVTVRHLLEAGATHQEIIECVGQMSMFAGIPAMTQVMEIVQDILGEDEEDDA</sequence>
<dbReference type="AlphaFoldDB" id="A0A0P1J5B1"/>
<evidence type="ECO:0000313" key="3">
    <source>
        <dbReference type="Proteomes" id="UP000051184"/>
    </source>
</evidence>
<dbReference type="InterPro" id="IPR052512">
    <property type="entry name" value="4CMD/NDH-1_regulator"/>
</dbReference>
<evidence type="ECO:0000313" key="2">
    <source>
        <dbReference type="EMBL" id="CUK25441.1"/>
    </source>
</evidence>
<dbReference type="STRING" id="1715691.TA5113_02692"/>
<feature type="domain" description="Carboxymuconolactone decarboxylase-like" evidence="1">
    <location>
        <begin position="40"/>
        <end position="124"/>
    </location>
</feature>
<dbReference type="Proteomes" id="UP000051184">
    <property type="component" value="Unassembled WGS sequence"/>
</dbReference>